<dbReference type="Proteomes" id="UP000006882">
    <property type="component" value="Chromosome G6"/>
</dbReference>
<accession>A0A251NTD9</accession>
<name>A0A251NTD9_PRUPE</name>
<dbReference type="EMBL" id="CM007656">
    <property type="protein sequence ID" value="ONI01970.1"/>
    <property type="molecule type" value="Genomic_DNA"/>
</dbReference>
<proteinExistence type="predicted"/>
<evidence type="ECO:0000313" key="1">
    <source>
        <dbReference type="EMBL" id="ONI01970.1"/>
    </source>
</evidence>
<evidence type="ECO:0000313" key="2">
    <source>
        <dbReference type="Proteomes" id="UP000006882"/>
    </source>
</evidence>
<dbReference type="AntiFam" id="ANF00039">
    <property type="entry name" value="Antisense to SRP RNA"/>
</dbReference>
<keyword evidence="2" id="KW-1185">Reference proteome</keyword>
<dbReference type="Gramene" id="ONI01970">
    <property type="protein sequence ID" value="ONI01970"/>
    <property type="gene ID" value="PRUPE_6G169800"/>
</dbReference>
<organism evidence="1 2">
    <name type="scientific">Prunus persica</name>
    <name type="common">Peach</name>
    <name type="synonym">Amygdalus persica</name>
    <dbReference type="NCBI Taxonomy" id="3760"/>
    <lineage>
        <taxon>Eukaryota</taxon>
        <taxon>Viridiplantae</taxon>
        <taxon>Streptophyta</taxon>
        <taxon>Embryophyta</taxon>
        <taxon>Tracheophyta</taxon>
        <taxon>Spermatophyta</taxon>
        <taxon>Magnoliopsida</taxon>
        <taxon>eudicotyledons</taxon>
        <taxon>Gunneridae</taxon>
        <taxon>Pentapetalae</taxon>
        <taxon>rosids</taxon>
        <taxon>fabids</taxon>
        <taxon>Rosales</taxon>
        <taxon>Rosaceae</taxon>
        <taxon>Amygdaloideae</taxon>
        <taxon>Amygdaleae</taxon>
        <taxon>Prunus</taxon>
    </lineage>
</organism>
<protein>
    <submittedName>
        <fullName evidence="1">Uncharacterized protein</fullName>
    </submittedName>
</protein>
<reference evidence="1 2" key="1">
    <citation type="journal article" date="2013" name="Nat. Genet.">
        <title>The high-quality draft genome of peach (Prunus persica) identifies unique patterns of genetic diversity, domestication and genome evolution.</title>
        <authorList>
            <consortium name="International Peach Genome Initiative"/>
            <person name="Verde I."/>
            <person name="Abbott A.G."/>
            <person name="Scalabrin S."/>
            <person name="Jung S."/>
            <person name="Shu S."/>
            <person name="Marroni F."/>
            <person name="Zhebentyayeva T."/>
            <person name="Dettori M.T."/>
            <person name="Grimwood J."/>
            <person name="Cattonaro F."/>
            <person name="Zuccolo A."/>
            <person name="Rossini L."/>
            <person name="Jenkins J."/>
            <person name="Vendramin E."/>
            <person name="Meisel L.A."/>
            <person name="Decroocq V."/>
            <person name="Sosinski B."/>
            <person name="Prochnik S."/>
            <person name="Mitros T."/>
            <person name="Policriti A."/>
            <person name="Cipriani G."/>
            <person name="Dondini L."/>
            <person name="Ficklin S."/>
            <person name="Goodstein D.M."/>
            <person name="Xuan P."/>
            <person name="Del Fabbro C."/>
            <person name="Aramini V."/>
            <person name="Copetti D."/>
            <person name="Gonzalez S."/>
            <person name="Horner D.S."/>
            <person name="Falchi R."/>
            <person name="Lucas S."/>
            <person name="Mica E."/>
            <person name="Maldonado J."/>
            <person name="Lazzari B."/>
            <person name="Bielenberg D."/>
            <person name="Pirona R."/>
            <person name="Miculan M."/>
            <person name="Barakat A."/>
            <person name="Testolin R."/>
            <person name="Stella A."/>
            <person name="Tartarini S."/>
            <person name="Tonutti P."/>
            <person name="Arus P."/>
            <person name="Orellana A."/>
            <person name="Wells C."/>
            <person name="Main D."/>
            <person name="Vizzotto G."/>
            <person name="Silva H."/>
            <person name="Salamini F."/>
            <person name="Schmutz J."/>
            <person name="Morgante M."/>
            <person name="Rokhsar D.S."/>
        </authorList>
    </citation>
    <scope>NUCLEOTIDE SEQUENCE [LARGE SCALE GENOMIC DNA]</scope>
    <source>
        <strain evidence="2">cv. Nemared</strain>
    </source>
</reference>
<sequence length="109" mass="12703">MPFLFAYTIVRKIEGKKNPRRSLASKKEEKIKKAKKKFWFNWDYLAGHSGSRWHRPVILPLPRAGSNHCSVKPALRSALHSRNHEAQSLRPSHMAQLFAWNGHARIKQH</sequence>
<dbReference type="AlphaFoldDB" id="A0A251NTD9"/>
<gene>
    <name evidence="1" type="ORF">PRUPE_6G169800</name>
</gene>